<reference evidence="13 14" key="1">
    <citation type="submission" date="2023-10" db="EMBL/GenBank/DDBJ databases">
        <title>Holzapfeliella saturejae sp. nov. isolated from Satureja montana flowers.</title>
        <authorList>
            <person name="Alcantara C."/>
            <person name="Zuniga M."/>
            <person name="Landete J.M."/>
            <person name="Monedero V."/>
        </authorList>
    </citation>
    <scope>NUCLEOTIDE SEQUENCE [LARGE SCALE GENOMIC DNA]</scope>
    <source>
        <strain evidence="13 14">He02</strain>
    </source>
</reference>
<sequence length="225" mass="25479">MKQLIGNDWDTVLKPSFESESYQELRQFLKSEYREQTVYPEMYHIYEAFKLTPFNQTKVVILGQDPYHNPNQAHGLSFSVLPGSKLPPSLKNIYKELKEDLGIDPVNHGYLKSWADQGVLMLNAVLTVQYHHPNSHAGKGWEQLTDAAIKALSTRGNVVFILWGAYAQKKSKLIDSTKNVMIKSPHPSPLSAYRGFFGSKPFSQTNAALEQFGEAPINWQLPETP</sequence>
<name>A0ABU8SG61_9LACO</name>
<dbReference type="Gene3D" id="3.40.470.10">
    <property type="entry name" value="Uracil-DNA glycosylase-like domain"/>
    <property type="match status" value="1"/>
</dbReference>
<dbReference type="NCBIfam" id="NF003591">
    <property type="entry name" value="PRK05254.1-4"/>
    <property type="match status" value="1"/>
</dbReference>
<dbReference type="PANTHER" id="PTHR11264:SF0">
    <property type="entry name" value="URACIL-DNA GLYCOSYLASE"/>
    <property type="match status" value="1"/>
</dbReference>
<dbReference type="SUPFAM" id="SSF52141">
    <property type="entry name" value="Uracil-DNA glycosylase-like"/>
    <property type="match status" value="1"/>
</dbReference>
<evidence type="ECO:0000313" key="13">
    <source>
        <dbReference type="EMBL" id="MEJ6348239.1"/>
    </source>
</evidence>
<comment type="catalytic activity">
    <reaction evidence="1 9 11">
        <text>Hydrolyzes single-stranded DNA or mismatched double-stranded DNA and polynucleotides, releasing free uracil.</text>
        <dbReference type="EC" id="3.2.2.27"/>
    </reaction>
</comment>
<evidence type="ECO:0000256" key="10">
    <source>
        <dbReference type="PROSITE-ProRule" id="PRU10072"/>
    </source>
</evidence>
<dbReference type="SMART" id="SM00986">
    <property type="entry name" value="UDG"/>
    <property type="match status" value="1"/>
</dbReference>
<dbReference type="InterPro" id="IPR005122">
    <property type="entry name" value="Uracil-DNA_glycosylase-like"/>
</dbReference>
<evidence type="ECO:0000256" key="5">
    <source>
        <dbReference type="ARBA" id="ARBA00018429"/>
    </source>
</evidence>
<comment type="subcellular location">
    <subcellularLocation>
        <location evidence="9">Cytoplasm</location>
    </subcellularLocation>
</comment>
<dbReference type="InterPro" id="IPR036895">
    <property type="entry name" value="Uracil-DNA_glycosylase-like_sf"/>
</dbReference>
<feature type="domain" description="Uracil-DNA glycosylase-like" evidence="12">
    <location>
        <begin position="50"/>
        <end position="209"/>
    </location>
</feature>
<keyword evidence="9" id="KW-0963">Cytoplasm</keyword>
<evidence type="ECO:0000256" key="7">
    <source>
        <dbReference type="ARBA" id="ARBA00022801"/>
    </source>
</evidence>
<dbReference type="EMBL" id="JAWMWG010000001">
    <property type="protein sequence ID" value="MEJ6348239.1"/>
    <property type="molecule type" value="Genomic_DNA"/>
</dbReference>
<keyword evidence="6 9" id="KW-0227">DNA damage</keyword>
<comment type="similarity">
    <text evidence="3 9 11">Belongs to the uracil-DNA glycosylase (UDG) superfamily. UNG family.</text>
</comment>
<dbReference type="HAMAP" id="MF_00148">
    <property type="entry name" value="UDG"/>
    <property type="match status" value="1"/>
</dbReference>
<dbReference type="InterPro" id="IPR018085">
    <property type="entry name" value="Ura-DNA_Glyclase_AS"/>
</dbReference>
<keyword evidence="7 9" id="KW-0378">Hydrolase</keyword>
<dbReference type="PANTHER" id="PTHR11264">
    <property type="entry name" value="URACIL-DNA GLYCOSYLASE"/>
    <property type="match status" value="1"/>
</dbReference>
<dbReference type="RefSeq" id="WP_339969227.1">
    <property type="nucleotide sequence ID" value="NZ_JAWMWG010000001.1"/>
</dbReference>
<evidence type="ECO:0000256" key="3">
    <source>
        <dbReference type="ARBA" id="ARBA00008184"/>
    </source>
</evidence>
<dbReference type="InterPro" id="IPR002043">
    <property type="entry name" value="UDG_fam1"/>
</dbReference>
<dbReference type="GO" id="GO:0004844">
    <property type="term" value="F:uracil DNA N-glycosylase activity"/>
    <property type="evidence" value="ECO:0007669"/>
    <property type="project" value="UniProtKB-EC"/>
</dbReference>
<evidence type="ECO:0000256" key="11">
    <source>
        <dbReference type="RuleBase" id="RU003780"/>
    </source>
</evidence>
<dbReference type="SMART" id="SM00987">
    <property type="entry name" value="UreE_C"/>
    <property type="match status" value="1"/>
</dbReference>
<dbReference type="NCBIfam" id="NF003592">
    <property type="entry name" value="PRK05254.1-5"/>
    <property type="match status" value="1"/>
</dbReference>
<accession>A0ABU8SG61</accession>
<comment type="caution">
    <text evidence="13">The sequence shown here is derived from an EMBL/GenBank/DDBJ whole genome shotgun (WGS) entry which is preliminary data.</text>
</comment>
<proteinExistence type="inferred from homology"/>
<evidence type="ECO:0000256" key="4">
    <source>
        <dbReference type="ARBA" id="ARBA00012030"/>
    </source>
</evidence>
<dbReference type="NCBIfam" id="TIGR00628">
    <property type="entry name" value="ung"/>
    <property type="match status" value="1"/>
</dbReference>
<evidence type="ECO:0000256" key="6">
    <source>
        <dbReference type="ARBA" id="ARBA00022763"/>
    </source>
</evidence>
<dbReference type="Pfam" id="PF03167">
    <property type="entry name" value="UDG"/>
    <property type="match status" value="1"/>
</dbReference>
<evidence type="ECO:0000259" key="12">
    <source>
        <dbReference type="SMART" id="SM00986"/>
    </source>
</evidence>
<dbReference type="Proteomes" id="UP001377804">
    <property type="component" value="Unassembled WGS sequence"/>
</dbReference>
<keyword evidence="13" id="KW-0326">Glycosidase</keyword>
<keyword evidence="8 9" id="KW-0234">DNA repair</keyword>
<keyword evidence="14" id="KW-1185">Reference proteome</keyword>
<dbReference type="NCBIfam" id="NF003589">
    <property type="entry name" value="PRK05254.1-2"/>
    <property type="match status" value="1"/>
</dbReference>
<organism evidence="13 14">
    <name type="scientific">Holzapfeliella saturejae</name>
    <dbReference type="NCBI Taxonomy" id="3082953"/>
    <lineage>
        <taxon>Bacteria</taxon>
        <taxon>Bacillati</taxon>
        <taxon>Bacillota</taxon>
        <taxon>Bacilli</taxon>
        <taxon>Lactobacillales</taxon>
        <taxon>Lactobacillaceae</taxon>
        <taxon>Holzapfeliella</taxon>
    </lineage>
</organism>
<dbReference type="NCBIfam" id="NF003588">
    <property type="entry name" value="PRK05254.1-1"/>
    <property type="match status" value="1"/>
</dbReference>
<evidence type="ECO:0000256" key="8">
    <source>
        <dbReference type="ARBA" id="ARBA00023204"/>
    </source>
</evidence>
<feature type="active site" description="Proton acceptor" evidence="9 10">
    <location>
        <position position="65"/>
    </location>
</feature>
<dbReference type="PROSITE" id="PS00130">
    <property type="entry name" value="U_DNA_GLYCOSYLASE"/>
    <property type="match status" value="1"/>
</dbReference>
<dbReference type="EC" id="3.2.2.27" evidence="4 9"/>
<dbReference type="CDD" id="cd10027">
    <property type="entry name" value="UDG-F1-like"/>
    <property type="match status" value="1"/>
</dbReference>
<evidence type="ECO:0000256" key="2">
    <source>
        <dbReference type="ARBA" id="ARBA00002631"/>
    </source>
</evidence>
<protein>
    <recommendedName>
        <fullName evidence="5 9">Uracil-DNA glycosylase</fullName>
        <shortName evidence="9">UDG</shortName>
        <ecNumber evidence="4 9">3.2.2.27</ecNumber>
    </recommendedName>
</protein>
<comment type="function">
    <text evidence="2 9 11">Excises uracil residues from the DNA which can arise as a result of misincorporation of dUMP residues by DNA polymerase or due to deamination of cytosine.</text>
</comment>
<evidence type="ECO:0000313" key="14">
    <source>
        <dbReference type="Proteomes" id="UP001377804"/>
    </source>
</evidence>
<gene>
    <name evidence="9" type="primary">ung</name>
    <name evidence="13" type="ORF">R4Y45_03225</name>
</gene>
<evidence type="ECO:0000256" key="1">
    <source>
        <dbReference type="ARBA" id="ARBA00001400"/>
    </source>
</evidence>
<evidence type="ECO:0000256" key="9">
    <source>
        <dbReference type="HAMAP-Rule" id="MF_00148"/>
    </source>
</evidence>